<feature type="compositionally biased region" description="Low complexity" evidence="1">
    <location>
        <begin position="797"/>
        <end position="810"/>
    </location>
</feature>
<feature type="compositionally biased region" description="Polar residues" evidence="1">
    <location>
        <begin position="889"/>
        <end position="910"/>
    </location>
</feature>
<feature type="compositionally biased region" description="Polar residues" evidence="1">
    <location>
        <begin position="191"/>
        <end position="209"/>
    </location>
</feature>
<feature type="region of interest" description="Disordered" evidence="1">
    <location>
        <begin position="157"/>
        <end position="237"/>
    </location>
</feature>
<reference evidence="4 5" key="1">
    <citation type="journal article" date="2020" name="ISME J.">
        <title>Uncovering the hidden diversity of litter-decomposition mechanisms in mushroom-forming fungi.</title>
        <authorList>
            <person name="Floudas D."/>
            <person name="Bentzer J."/>
            <person name="Ahren D."/>
            <person name="Johansson T."/>
            <person name="Persson P."/>
            <person name="Tunlid A."/>
        </authorList>
    </citation>
    <scope>NUCLEOTIDE SEQUENCE [LARGE SCALE GENOMIC DNA]</scope>
    <source>
        <strain evidence="4 5">CBS 146.42</strain>
    </source>
</reference>
<feature type="compositionally biased region" description="Polar residues" evidence="1">
    <location>
        <begin position="564"/>
        <end position="578"/>
    </location>
</feature>
<dbReference type="Pfam" id="PF00498">
    <property type="entry name" value="FHA"/>
    <property type="match status" value="1"/>
</dbReference>
<dbReference type="PANTHER" id="PTHR15715">
    <property type="entry name" value="CENTROSOMAL PROTEIN OF 170 KDA"/>
    <property type="match status" value="1"/>
</dbReference>
<feature type="compositionally biased region" description="Low complexity" evidence="1">
    <location>
        <begin position="157"/>
        <end position="176"/>
    </location>
</feature>
<dbReference type="GO" id="GO:0005737">
    <property type="term" value="C:cytoplasm"/>
    <property type="evidence" value="ECO:0007669"/>
    <property type="project" value="TreeGrafter"/>
</dbReference>
<keyword evidence="2" id="KW-0472">Membrane</keyword>
<gene>
    <name evidence="4" type="ORF">D9756_011079</name>
</gene>
<dbReference type="PROSITE" id="PS50006">
    <property type="entry name" value="FHA_DOMAIN"/>
    <property type="match status" value="1"/>
</dbReference>
<feature type="compositionally biased region" description="Pro residues" evidence="1">
    <location>
        <begin position="282"/>
        <end position="294"/>
    </location>
</feature>
<dbReference type="InterPro" id="IPR008984">
    <property type="entry name" value="SMAD_FHA_dom_sf"/>
</dbReference>
<evidence type="ECO:0000313" key="4">
    <source>
        <dbReference type="EMBL" id="KAF5344825.1"/>
    </source>
</evidence>
<feature type="region of interest" description="Disordered" evidence="1">
    <location>
        <begin position="378"/>
        <end position="578"/>
    </location>
</feature>
<feature type="compositionally biased region" description="Basic residues" evidence="1">
    <location>
        <begin position="787"/>
        <end position="796"/>
    </location>
</feature>
<keyword evidence="5" id="KW-1185">Reference proteome</keyword>
<comment type="caution">
    <text evidence="4">The sequence shown here is derived from an EMBL/GenBank/DDBJ whole genome shotgun (WGS) entry which is preliminary data.</text>
</comment>
<feature type="transmembrane region" description="Helical" evidence="2">
    <location>
        <begin position="986"/>
        <end position="1004"/>
    </location>
</feature>
<feature type="compositionally biased region" description="Acidic residues" evidence="1">
    <location>
        <begin position="422"/>
        <end position="431"/>
    </location>
</feature>
<feature type="compositionally biased region" description="Low complexity" evidence="1">
    <location>
        <begin position="534"/>
        <end position="561"/>
    </location>
</feature>
<protein>
    <recommendedName>
        <fullName evidence="3">FHA domain-containing protein</fullName>
    </recommendedName>
</protein>
<dbReference type="AlphaFoldDB" id="A0A8H5CN66"/>
<feature type="compositionally biased region" description="Basic and acidic residues" evidence="1">
    <location>
        <begin position="412"/>
        <end position="421"/>
    </location>
</feature>
<accession>A0A8H5CN66</accession>
<dbReference type="SMART" id="SM00240">
    <property type="entry name" value="FHA"/>
    <property type="match status" value="1"/>
</dbReference>
<dbReference type="InterPro" id="IPR051176">
    <property type="entry name" value="Cent_Immune-Sig_Mod"/>
</dbReference>
<feature type="compositionally biased region" description="Low complexity" evidence="1">
    <location>
        <begin position="298"/>
        <end position="331"/>
    </location>
</feature>
<feature type="compositionally biased region" description="Basic and acidic residues" evidence="1">
    <location>
        <begin position="378"/>
        <end position="391"/>
    </location>
</feature>
<feature type="region of interest" description="Disordered" evidence="1">
    <location>
        <begin position="762"/>
        <end position="832"/>
    </location>
</feature>
<evidence type="ECO:0000256" key="2">
    <source>
        <dbReference type="SAM" id="Phobius"/>
    </source>
</evidence>
<evidence type="ECO:0000256" key="1">
    <source>
        <dbReference type="SAM" id="MobiDB-lite"/>
    </source>
</evidence>
<evidence type="ECO:0000313" key="5">
    <source>
        <dbReference type="Proteomes" id="UP000559027"/>
    </source>
</evidence>
<feature type="region of interest" description="Disordered" evidence="1">
    <location>
        <begin position="270"/>
        <end position="338"/>
    </location>
</feature>
<proteinExistence type="predicted"/>
<evidence type="ECO:0000259" key="3">
    <source>
        <dbReference type="PROSITE" id="PS50006"/>
    </source>
</evidence>
<sequence length="1009" mass="110916">MPPPPPPYTGQPQQPAQAPTLFPALYLYPLNDSFVPKHISLVAGQRVKIGRQTNPKTAPGEKNGFFDSKVLSRQHAEIWEDGNKIYIKDVKSSNGTFINGERLSPEGVESEPYELKSDDIVEFGIDIVGEDNKTIIHHKVAARAVCVFSDQDAQIAARAEQHQQQQQQQQHLLAQQHAHHPHHPQQYAQQSLMGNGQPGPNGSQFSFQRRPNVGAAQGALGGIGGMGGSMRPPGKSGLTFEHILSRLQGELQKSRETGSELHSLNGSMSEIHDVLGGNMPSNVPPYPASLPPVRPTRQSSPSSQNQQPQEPSHSPSSSSSSPNLISQLQSQLHETQSSLAEHANKVRALEEVLADQDLIRKEVHDLRQLFGNRRQEIMFDESDHHESRRSEDDEEGLLEPRGGFDPDDDDDIQHIRMLDEVDHVDDDDEEDDRRSIATIIPHELERVEEEDEEEVAAAEREHLHDQVDESGDYADGADDRADPIDPEREREDRSSDESERERQLEREAMRKQEDLNVGRPRTPEPLFGLRTNGDSPSSKDTTKPPSINTSSSSSPRTRSGTLLAPTNSKTSPLALQPTNGVTNDQMFEQVLQLSAQMSAMVQLTSSMESQYAAAQDTIRALEGKVGELERAVKETRETHEREAEALKEEKAEEQEGIKTSLTSFFTEWKKTVDGQWSDVREEWREERERLRRAREEWETRVTHLDTSLDKMNQLSSTTTSLVKDFGTQKQEMVRMQNQLREVQLAGLRAGAIANGDVIAHGHGRGSGLVTPPSPRSQSSDSGGGGRSGRRRRKRRSVSAGAGASPSINGRGRVGVRGAEGEESESESEVDGVVDAVKVTEGASSSVDKTQNDDGTTTTTTLLTRAYHISHDLLVDAQPKEISTRYSHFDPTSTAYEDDAGSTSSSYSQFASEEEVEEGKKVPGPVKHKSASSSATITAGKHSKSEHVPTHLPTPQSLTASVVSESEESSIVRTDDAKRPVLNAVNFQTAGAVVVLAVAAAAVFWKVRSE</sequence>
<feature type="compositionally biased region" description="Gly residues" evidence="1">
    <location>
        <begin position="219"/>
        <end position="228"/>
    </location>
</feature>
<name>A0A8H5CN66_9AGAR</name>
<keyword evidence="2" id="KW-1133">Transmembrane helix</keyword>
<feature type="region of interest" description="Disordered" evidence="1">
    <location>
        <begin position="889"/>
        <end position="961"/>
    </location>
</feature>
<feature type="region of interest" description="Disordered" evidence="1">
    <location>
        <begin position="632"/>
        <end position="653"/>
    </location>
</feature>
<dbReference type="PANTHER" id="PTHR15715:SF37">
    <property type="entry name" value="LD47843P"/>
    <property type="match status" value="1"/>
</dbReference>
<feature type="domain" description="FHA" evidence="3">
    <location>
        <begin position="47"/>
        <end position="103"/>
    </location>
</feature>
<dbReference type="EMBL" id="JAACJO010000056">
    <property type="protein sequence ID" value="KAF5344825.1"/>
    <property type="molecule type" value="Genomic_DNA"/>
</dbReference>
<dbReference type="Gene3D" id="2.60.200.20">
    <property type="match status" value="1"/>
</dbReference>
<dbReference type="Proteomes" id="UP000559027">
    <property type="component" value="Unassembled WGS sequence"/>
</dbReference>
<dbReference type="SUPFAM" id="SSF49879">
    <property type="entry name" value="SMAD/FHA domain"/>
    <property type="match status" value="1"/>
</dbReference>
<dbReference type="InterPro" id="IPR000253">
    <property type="entry name" value="FHA_dom"/>
</dbReference>
<keyword evidence="2" id="KW-0812">Transmembrane</keyword>
<dbReference type="OrthoDB" id="687730at2759"/>
<feature type="compositionally biased region" description="Acidic residues" evidence="1">
    <location>
        <begin position="820"/>
        <end position="831"/>
    </location>
</feature>
<feature type="compositionally biased region" description="Basic and acidic residues" evidence="1">
    <location>
        <begin position="457"/>
        <end position="467"/>
    </location>
</feature>
<feature type="compositionally biased region" description="Basic and acidic residues" evidence="1">
    <location>
        <begin position="477"/>
        <end position="516"/>
    </location>
</feature>
<organism evidence="4 5">
    <name type="scientific">Leucocoprinus leucothites</name>
    <dbReference type="NCBI Taxonomy" id="201217"/>
    <lineage>
        <taxon>Eukaryota</taxon>
        <taxon>Fungi</taxon>
        <taxon>Dikarya</taxon>
        <taxon>Basidiomycota</taxon>
        <taxon>Agaricomycotina</taxon>
        <taxon>Agaricomycetes</taxon>
        <taxon>Agaricomycetidae</taxon>
        <taxon>Agaricales</taxon>
        <taxon>Agaricineae</taxon>
        <taxon>Agaricaceae</taxon>
        <taxon>Leucocoprinus</taxon>
    </lineage>
</organism>
<feature type="compositionally biased region" description="Acidic residues" evidence="1">
    <location>
        <begin position="446"/>
        <end position="456"/>
    </location>
</feature>